<proteinExistence type="predicted"/>
<dbReference type="Proteomes" id="UP001072034">
    <property type="component" value="Unassembled WGS sequence"/>
</dbReference>
<comment type="caution">
    <text evidence="1">The sequence shown here is derived from an EMBL/GenBank/DDBJ whole genome shotgun (WGS) entry which is preliminary data.</text>
</comment>
<reference evidence="1" key="1">
    <citation type="submission" date="2022-10" db="EMBL/GenBank/DDBJ databases">
        <title>Genome sequence of Actinomyces israelii ATCC 10048.</title>
        <authorList>
            <person name="Watt R.M."/>
            <person name="Tong W.M."/>
        </authorList>
    </citation>
    <scope>NUCLEOTIDE SEQUENCE</scope>
    <source>
        <strain evidence="1">ATCC 10048</strain>
    </source>
</reference>
<evidence type="ECO:0000313" key="1">
    <source>
        <dbReference type="EMBL" id="MCZ0857215.1"/>
    </source>
</evidence>
<dbReference type="RefSeq" id="WP_268916851.1">
    <property type="nucleotide sequence ID" value="NZ_JAPTMY010000006.1"/>
</dbReference>
<dbReference type="EMBL" id="JAPTMY010000006">
    <property type="protein sequence ID" value="MCZ0857215.1"/>
    <property type="molecule type" value="Genomic_DNA"/>
</dbReference>
<sequence length="49" mass="5900">MSLKLPDPFVGRRDEKAITKRMAEIRRQVNDLLQDGWEAWRRRRGPRPP</sequence>
<name>A0ABT4I651_9ACTO</name>
<evidence type="ECO:0000313" key="2">
    <source>
        <dbReference type="Proteomes" id="UP001072034"/>
    </source>
</evidence>
<gene>
    <name evidence="1" type="ORF">OHJ16_04060</name>
</gene>
<protein>
    <submittedName>
        <fullName evidence="1">Uncharacterized protein</fullName>
    </submittedName>
</protein>
<accession>A0ABT4I651</accession>
<organism evidence="1 2">
    <name type="scientific">Actinomyces israelii</name>
    <dbReference type="NCBI Taxonomy" id="1659"/>
    <lineage>
        <taxon>Bacteria</taxon>
        <taxon>Bacillati</taxon>
        <taxon>Actinomycetota</taxon>
        <taxon>Actinomycetes</taxon>
        <taxon>Actinomycetales</taxon>
        <taxon>Actinomycetaceae</taxon>
        <taxon>Actinomyces</taxon>
    </lineage>
</organism>
<keyword evidence="2" id="KW-1185">Reference proteome</keyword>